<dbReference type="EMBL" id="FWWU01000009">
    <property type="protein sequence ID" value="SMB94133.1"/>
    <property type="molecule type" value="Genomic_DNA"/>
</dbReference>
<dbReference type="OrthoDB" id="72289at2"/>
<name>A0A1W1VLH2_9DEIO</name>
<reference evidence="2 3" key="1">
    <citation type="submission" date="2017-04" db="EMBL/GenBank/DDBJ databases">
        <authorList>
            <person name="Afonso C.L."/>
            <person name="Miller P.J."/>
            <person name="Scott M.A."/>
            <person name="Spackman E."/>
            <person name="Goraichik I."/>
            <person name="Dimitrov K.M."/>
            <person name="Suarez D.L."/>
            <person name="Swayne D.E."/>
        </authorList>
    </citation>
    <scope>NUCLEOTIDE SEQUENCE [LARGE SCALE GENOMIC DNA]</scope>
    <source>
        <strain evidence="2 3">KR-140</strain>
    </source>
</reference>
<proteinExistence type="predicted"/>
<keyword evidence="1" id="KW-0812">Transmembrane</keyword>
<keyword evidence="1" id="KW-0472">Membrane</keyword>
<sequence length="90" mass="9716">MGQEMLNALALPLVFSMLAGVYAYLRFPERRSKVLLVVILFQLVGAGGYVSEPGYALFGLLSMHALVVFTLLLHGLGLPIGLAAERVRGK</sequence>
<keyword evidence="3" id="KW-1185">Reference proteome</keyword>
<protein>
    <submittedName>
        <fullName evidence="2">Uncharacterized protein</fullName>
    </submittedName>
</protein>
<dbReference type="AlphaFoldDB" id="A0A1W1VLH2"/>
<dbReference type="Proteomes" id="UP000192582">
    <property type="component" value="Unassembled WGS sequence"/>
</dbReference>
<dbReference type="RefSeq" id="WP_084049559.1">
    <property type="nucleotide sequence ID" value="NZ_FWWU01000009.1"/>
</dbReference>
<evidence type="ECO:0000256" key="1">
    <source>
        <dbReference type="SAM" id="Phobius"/>
    </source>
</evidence>
<dbReference type="STRING" id="695939.SAMN00790413_02257"/>
<evidence type="ECO:0000313" key="2">
    <source>
        <dbReference type="EMBL" id="SMB94133.1"/>
    </source>
</evidence>
<accession>A0A1W1VLH2</accession>
<feature type="transmembrane region" description="Helical" evidence="1">
    <location>
        <begin position="6"/>
        <end position="25"/>
    </location>
</feature>
<evidence type="ECO:0000313" key="3">
    <source>
        <dbReference type="Proteomes" id="UP000192582"/>
    </source>
</evidence>
<gene>
    <name evidence="2" type="ORF">SAMN00790413_02257</name>
</gene>
<feature type="transmembrane region" description="Helical" evidence="1">
    <location>
        <begin position="57"/>
        <end position="84"/>
    </location>
</feature>
<feature type="transmembrane region" description="Helical" evidence="1">
    <location>
        <begin position="34"/>
        <end position="51"/>
    </location>
</feature>
<keyword evidence="1" id="KW-1133">Transmembrane helix</keyword>
<organism evidence="2 3">
    <name type="scientific">Deinococcus hopiensis KR-140</name>
    <dbReference type="NCBI Taxonomy" id="695939"/>
    <lineage>
        <taxon>Bacteria</taxon>
        <taxon>Thermotogati</taxon>
        <taxon>Deinococcota</taxon>
        <taxon>Deinococci</taxon>
        <taxon>Deinococcales</taxon>
        <taxon>Deinococcaceae</taxon>
        <taxon>Deinococcus</taxon>
    </lineage>
</organism>